<dbReference type="InterPro" id="IPR002035">
    <property type="entry name" value="VWF_A"/>
</dbReference>
<dbReference type="GO" id="GO:0016887">
    <property type="term" value="F:ATP hydrolysis activity"/>
    <property type="evidence" value="ECO:0007669"/>
    <property type="project" value="InterPro"/>
</dbReference>
<dbReference type="Proteomes" id="UP000813824">
    <property type="component" value="Unassembled WGS sequence"/>
</dbReference>
<reference evidence="13" key="1">
    <citation type="journal article" date="2021" name="New Phytol.">
        <title>Evolutionary innovations through gain and loss of genes in the ectomycorrhizal Boletales.</title>
        <authorList>
            <person name="Wu G."/>
            <person name="Miyauchi S."/>
            <person name="Morin E."/>
            <person name="Kuo A."/>
            <person name="Drula E."/>
            <person name="Varga T."/>
            <person name="Kohler A."/>
            <person name="Feng B."/>
            <person name="Cao Y."/>
            <person name="Lipzen A."/>
            <person name="Daum C."/>
            <person name="Hundley H."/>
            <person name="Pangilinan J."/>
            <person name="Johnson J."/>
            <person name="Barry K."/>
            <person name="LaButti K."/>
            <person name="Ng V."/>
            <person name="Ahrendt S."/>
            <person name="Min B."/>
            <person name="Choi I.G."/>
            <person name="Park H."/>
            <person name="Plett J.M."/>
            <person name="Magnuson J."/>
            <person name="Spatafora J.W."/>
            <person name="Nagy L.G."/>
            <person name="Henrissat B."/>
            <person name="Grigoriev I.V."/>
            <person name="Yang Z.L."/>
            <person name="Xu J."/>
            <person name="Martin F.M."/>
        </authorList>
    </citation>
    <scope>NUCLEOTIDE SEQUENCE</scope>
    <source>
        <strain evidence="13">KKN 215</strain>
    </source>
</reference>
<feature type="compositionally biased region" description="Basic and acidic residues" evidence="11">
    <location>
        <begin position="4278"/>
        <end position="4296"/>
    </location>
</feature>
<comment type="function">
    <text evidence="10">Nuclear chaperone required for maturation and nuclear export of pre-60S ribosome subunits.</text>
</comment>
<dbReference type="PROSITE" id="PS50234">
    <property type="entry name" value="VWFA"/>
    <property type="match status" value="1"/>
</dbReference>
<evidence type="ECO:0000313" key="13">
    <source>
        <dbReference type="EMBL" id="KAH8085408.1"/>
    </source>
</evidence>
<dbReference type="InterPro" id="IPR003593">
    <property type="entry name" value="AAA+_ATPase"/>
</dbReference>
<dbReference type="InterPro" id="IPR041190">
    <property type="entry name" value="Midasin_AAA_lid_5"/>
</dbReference>
<evidence type="ECO:0000256" key="5">
    <source>
        <dbReference type="ARBA" id="ARBA00022553"/>
    </source>
</evidence>
<comment type="similarity">
    <text evidence="3 10">Belongs to the midasin family.</text>
</comment>
<dbReference type="InterPro" id="IPR040848">
    <property type="entry name" value="AAA_lid_7"/>
</dbReference>
<dbReference type="InterPro" id="IPR048617">
    <property type="entry name" value="MDN1_AAA_lid_4"/>
</dbReference>
<dbReference type="OrthoDB" id="5186at2759"/>
<evidence type="ECO:0000256" key="4">
    <source>
        <dbReference type="ARBA" id="ARBA00017143"/>
    </source>
</evidence>
<dbReference type="EMBL" id="JAEVFJ010000044">
    <property type="protein sequence ID" value="KAH8085408.1"/>
    <property type="molecule type" value="Genomic_DNA"/>
</dbReference>
<dbReference type="GO" id="GO:0005654">
    <property type="term" value="C:nucleoplasm"/>
    <property type="evidence" value="ECO:0007669"/>
    <property type="project" value="UniProtKB-SubCell"/>
</dbReference>
<dbReference type="GO" id="GO:0030687">
    <property type="term" value="C:preribosome, large subunit precursor"/>
    <property type="evidence" value="ECO:0007669"/>
    <property type="project" value="TreeGrafter"/>
</dbReference>
<dbReference type="PIRSF" id="PIRSF010340">
    <property type="entry name" value="Midasin"/>
    <property type="match status" value="1"/>
</dbReference>
<dbReference type="SUPFAM" id="SSF53300">
    <property type="entry name" value="vWA-like"/>
    <property type="match status" value="1"/>
</dbReference>
<dbReference type="GO" id="GO:0000027">
    <property type="term" value="P:ribosomal large subunit assembly"/>
    <property type="evidence" value="ECO:0007669"/>
    <property type="project" value="InterPro"/>
</dbReference>
<proteinExistence type="inferred from homology"/>
<dbReference type="GO" id="GO:0005524">
    <property type="term" value="F:ATP binding"/>
    <property type="evidence" value="ECO:0007669"/>
    <property type="project" value="UniProtKB-KW"/>
</dbReference>
<evidence type="ECO:0000256" key="10">
    <source>
        <dbReference type="PIRNR" id="PIRNR010340"/>
    </source>
</evidence>
<feature type="region of interest" description="Disordered" evidence="11">
    <location>
        <begin position="4133"/>
        <end position="4648"/>
    </location>
</feature>
<keyword evidence="9 10" id="KW-0539">Nucleus</keyword>
<comment type="caution">
    <text evidence="13">The sequence shown here is derived from an EMBL/GenBank/DDBJ whole genome shotgun (WGS) entry which is preliminary data.</text>
</comment>
<dbReference type="InterPro" id="IPR025662">
    <property type="entry name" value="Sigma_54_int_dom_ATP-bd_1"/>
</dbReference>
<feature type="compositionally biased region" description="Acidic residues" evidence="11">
    <location>
        <begin position="4560"/>
        <end position="4575"/>
    </location>
</feature>
<dbReference type="CDD" id="cd00009">
    <property type="entry name" value="AAA"/>
    <property type="match status" value="2"/>
</dbReference>
<feature type="compositionally biased region" description="Acidic residues" evidence="11">
    <location>
        <begin position="4355"/>
        <end position="4378"/>
    </location>
</feature>
<feature type="compositionally biased region" description="Basic and acidic residues" evidence="11">
    <location>
        <begin position="4243"/>
        <end position="4268"/>
    </location>
</feature>
<dbReference type="SMART" id="SM00382">
    <property type="entry name" value="AAA"/>
    <property type="match status" value="6"/>
</dbReference>
<feature type="compositionally biased region" description="Basic and acidic residues" evidence="11">
    <location>
        <begin position="4532"/>
        <end position="4542"/>
    </location>
</feature>
<dbReference type="FunFam" id="3.40.50.300:FF:000142">
    <property type="entry name" value="Midasin"/>
    <property type="match status" value="1"/>
</dbReference>
<evidence type="ECO:0000256" key="3">
    <source>
        <dbReference type="ARBA" id="ARBA00007188"/>
    </source>
</evidence>
<dbReference type="Pfam" id="PF21108">
    <property type="entry name" value="MDN1_4th"/>
    <property type="match status" value="1"/>
</dbReference>
<dbReference type="Pfam" id="PF07728">
    <property type="entry name" value="AAA_5"/>
    <property type="match status" value="8"/>
</dbReference>
<dbReference type="SUPFAM" id="SSF52540">
    <property type="entry name" value="P-loop containing nucleoside triphosphate hydrolases"/>
    <property type="match status" value="6"/>
</dbReference>
<keyword evidence="8 10" id="KW-0143">Chaperone</keyword>
<evidence type="ECO:0000256" key="6">
    <source>
        <dbReference type="ARBA" id="ARBA00022741"/>
    </source>
</evidence>
<keyword evidence="14" id="KW-1185">Reference proteome</keyword>
<feature type="domain" description="VWFA" evidence="12">
    <location>
        <begin position="4776"/>
        <end position="5000"/>
    </location>
</feature>
<evidence type="ECO:0000256" key="7">
    <source>
        <dbReference type="ARBA" id="ARBA00022840"/>
    </source>
</evidence>
<keyword evidence="5" id="KW-0597">Phosphoprotein</keyword>
<dbReference type="FunFam" id="3.40.50.300:FF:001368">
    <property type="entry name" value="Midasin"/>
    <property type="match status" value="1"/>
</dbReference>
<evidence type="ECO:0000256" key="8">
    <source>
        <dbReference type="ARBA" id="ARBA00023186"/>
    </source>
</evidence>
<feature type="compositionally biased region" description="Low complexity" evidence="11">
    <location>
        <begin position="4494"/>
        <end position="4520"/>
    </location>
</feature>
<feature type="compositionally biased region" description="Acidic residues" evidence="11">
    <location>
        <begin position="4210"/>
        <end position="4242"/>
    </location>
</feature>
<dbReference type="PROSITE" id="PS00675">
    <property type="entry name" value="SIGMA54_INTERACT_1"/>
    <property type="match status" value="1"/>
</dbReference>
<feature type="compositionally biased region" description="Gly residues" evidence="11">
    <location>
        <begin position="4150"/>
        <end position="4159"/>
    </location>
</feature>
<feature type="compositionally biased region" description="Acidic residues" evidence="11">
    <location>
        <begin position="4304"/>
        <end position="4322"/>
    </location>
</feature>
<comment type="subcellular location">
    <subcellularLocation>
        <location evidence="1">Nucleus</location>
        <location evidence="1">Nucleolus</location>
    </subcellularLocation>
    <subcellularLocation>
        <location evidence="2">Nucleus</location>
        <location evidence="2">Nucleoplasm</location>
    </subcellularLocation>
</comment>
<dbReference type="InterPro" id="IPR036465">
    <property type="entry name" value="vWFA_dom_sf"/>
</dbReference>
<evidence type="ECO:0000313" key="14">
    <source>
        <dbReference type="Proteomes" id="UP000813824"/>
    </source>
</evidence>
<feature type="compositionally biased region" description="Polar residues" evidence="11">
    <location>
        <begin position="4434"/>
        <end position="4450"/>
    </location>
</feature>
<dbReference type="Pfam" id="PF17867">
    <property type="entry name" value="AAA_lid_7"/>
    <property type="match status" value="3"/>
</dbReference>
<accession>A0A8K0XKY3</accession>
<dbReference type="PANTHER" id="PTHR48103">
    <property type="entry name" value="MIDASIN-RELATED"/>
    <property type="match status" value="1"/>
</dbReference>
<dbReference type="GO" id="GO:0000055">
    <property type="term" value="P:ribosomal large subunit export from nucleus"/>
    <property type="evidence" value="ECO:0007669"/>
    <property type="project" value="TreeGrafter"/>
</dbReference>
<dbReference type="FunFam" id="3.40.50.300:FF:000712">
    <property type="entry name" value="Midasin"/>
    <property type="match status" value="1"/>
</dbReference>
<sequence length="5003" mass="556765">MADIQYFNLKKQTQTLLRRVPSSHAAALTKSSTRQELLTTLSNLLTVPSLTLIITTLYRPLLLDLCSRWLNENLNGDAKLAGFALLLEIHPEIFPAFSAFLRRFDFQKGPLAFVDSPETVPTLDTQRLHTILLAYYRILRANRELPTRLSWPLKPLSLLMWAPHPDPGVRFLAIRCYALQSGMGEAERVKTEKQIIGEVAEMDCPIYYGQNIDGSPAFLDGWLLPLIDTERVVKTRQALLEPQDYYTSEDGSSIEPIHPAELSPYIANIHGVLMFCEAGVSPLQTNLIATPSTVAALRTLAIHLSLGVPMLLTSSPSSGKSLLLSHLASVLYPNTKNHIVTIHLADTSLDPRSLLGSYVSSTTSSGTFEWKEGVLVRAMREGKWVVFEDIDRGSSEVLGLIKPLVESLSVDGWVGGRAVLQVPSRGKVVAHESFAIFATRSLLPSRNGKFPTATFFGAHKIYEVEIASPAHEDLRMILDARFPRLSGAANEGLILLWEAVRSLGTASSVRDVGLRELEKICLRVDNLLPATAQSMDVDIEDPGSPSLSSVFPNINIREDILFEIRDVLFGAGVTTASARSHLDAVAATVADHLGLAPERRDWVLAAKIPEFQADKDVNGGIVSVRFGRTRLQAAPATVGFELPPARTFAMHKPATLLMSRIATAVSLNEPLLLTGETGTGKTSVVTHLASLLRKPLISLNLSHQTESSDIVGGFKPIDARVPASELQERFLALFGGTFSRKRNAKFDESVRKAVLESKWKRAVALWIEAVRMAKDRIQAKAVEDQAPMVQENEGPRKRRKTEQNVSLANWEEFERDVRTFEVQHVQGNGKFAFGFVEGPLVRALRFGHWILLDEINLASAETLECISSLLHSPTASITLTEQGSLEPVVRHPDFRLFACMNPATDVGKKDLPPNIRSRFTEIDVPPPDADQETLLSIVAHYIGPYAVGDKGAIMDVAEFYTAVRKLAEKREIADGSNHRPHFSMRTLARALTFVADMAGTHSLRRALWEGCLMAFTMVLDEPSTAIVTALAQKHILSGVRNPRSLLAKEPLPPQGRSTDDFVKFGPFFLARGPLPENPMDEYIMTPSVERKLIDLARIITTRRFPVLIEGPTSSGKTSSIEYLAKRTGHRFVRINNHEHTDIQEYLGTYISDPTTGKLVFKDGLLVRALRNGDWIVLDELNLAPTDVLEALNRLLDDNRELVIPETQEVVRPHPHFLLFATQNPSGLYGGRKVLSRAFRNRFLEVHFEDVPQAELETILCQRCKIAPSYAARIVTVFQELQRRRQSSRIFESKHGFATLRDLFRWAGRDAIDYQELAENGYMLLAERARKPDDKAVAKEVIESVMKVKIDESRLYQLHDVSRDSMAYLGCPIPESSQLVWTSAMQRLFILVARALKFHEPVLLVGETGCGKTSVCQLYAEILSRRLHAVNCHQNTETADLIGGLRPLRNRAAMEADITSEAQQVLANCGVLDHISDTKALASSIESLLKSHGLDDAVQSKLQGIRARLRGLSTMFQWYDGPLVDAMRNGEIFLLDEISLADDSVLERLNSVLEPSRTIVLAERGDDGLSLPMVTADERFELVATMNPGGDYGKKELSPALRNRFTEIWVPPVDDRRDLEQIVCSMWKFDVFQVCTEPLLDFTEWLSQRISDRSIVGLRDILAWVEFSNAVYSDNDSLSVGDVFHHAAHMTFLDGLSSLPQLSAHSASAIDKLRRDAMSRLDELFPVSVTSPDLSSPNSATHVQLGSFFIPKGPNTARPNLFSFQAPTTRDNVSRVVRACQLSKPVLLEGSPGVGKTSLVAALANICGYNLCRINLSDQTDLVDLFGSDLPVEGGSPGQFAWKDAEFLRAMQEGHWVLLDEMNLAPQAILEGLNAVLDHRGTVYIPELGRSFTRHPSFRIFAAQNPLHQGGGRKGLPKSFLNRFTKVYVQELSSEDVLVVCRNLFAGVPDGYLHCMVSYTSRLQEEVMVKRTFGREGSPWEFNLRDVIRWGSLVQASGGHPGQYLHIIFLRRFRTAEDREQAKQLFRSMFPDLLHGTDVGPRFTITPSFAQFGRAFNPREQYVGSHRPGQIIHSHLPPLESLGMCVMHGWLSILTGPLNSGKTTLVRTLASLTGHTLHEIHINAATDASDILGSFEEVDLQSHLHRLVHQVLRGLAPRTASMEGSKLLMLADHAGALRMAGSVSKTDALSLLEAIRQIVKEFPDDTADLQHTVSTLEVMTTLHSSGRFEWVDGPLVNAVRNGHWVLLDGANLCNPSVLDRLNSLCEGDGQLTLNERGAVNGLVQVLKPHPDFRLFMTVDPRFGELSRAMRNRGIEIALLPPCPEDRVSLSSHMRVPMYASSTDVPPSQSLIIPHTYRRKGILLEEPLSADHPITFYCCPLGEDSACTSLSQLLPECYEGSSQTVPIRSLSYFLTQSIPFAYVSLLRRLARHLQHHAPLQDLLDTLANSRALSFTTMARQEKSGFDELPLELRFAQPMDLQMHRFTLGVNLSVDMVTINMLLIRLTAVLSLSRDHLSSFQNQTSLKPSTHHIVLEAITGTIRSIIGTAQQLCSSEVAVDERSRVSLSLILRFLDYSEYLQGIATFGVLDYSALQAALTWMLDAFRSHPSELESVQSNLHALKDAIALHSGLGMSKIWAVLSSGIRVQCTVEDMRLDHSAYGMPSDQRSSVLELIALRQLSTDGQDHRQLLQQLTERVSVRTQTLEGMDAHSRSSSPLDPYVHILELGLMEAISKSDTERSLKQIQWRLRLAYEDPTAPILRLAPYKCLLWLYEAGKAEKLPVIARLYKDWLEALWTISITEEITGPTLLHIPIQLFGVVQLCDWTTQTLSGMEVYESNLRRRSALILSQTGQPKRVIQLTMMLLQSILMVVSPFGDGFEDQTVLLLPLDFEAEWQAWLGHLCSSVAEINYDYVAQSFQNTLEPALRRLQNGTQDTPEFWNLLGQCFVKLCHFFTALYVPDRPVDPAAIEQCTHVFREKLRCSLSTEIAMHEGLERRTSGQLSNGTIVSLAAERSSIPATLSGTRSGPSRSDVSRLHSYWAEVDQLFRLVLAPHKVDAFVTHHGPFDSSMVQRESIIQESVSGFCQRLDTVYPEFGDLNHPLQLGLQFMKLGLRLLLRMGHTHMDLNSSNHRLVSSTTAFPSVKGAEMFHFVRDSSPRSFEALVAQVAAVAFETSVGVNVSAQMPSLSTFYEQALGLWLVERAREAEHERESQSLYKSKVSTSEGMNDAELEEEEFRALFPEFGDVLEEAPAHQGTSSPKRLLDPELVLRLFHIHLALFTAPTLDSLTAVNCWYAKSKQAILQGLIETQLGDFPESLDGDALPLQVSLLHHRFSSFRTSTATPTPRAPRDFYTEPNVTEAKRFLTILTAFVERLDELIVEWPDQMVLHNLKSRCEAALKLSVHSPVAKFLAALEQLLTQSEDWETFANRSNTIKPHQQAFTSLIVEWRRMELSAWQDLLEIQARRFTDGLSEWWFRLYEVCIHGLTKAVHEADGDDGHISEYLDTLIPLLEDYITSGPLGQFALRMRLLHSFETYAELLSPHQDPPERQALQRVYRIIRSLRQYYGQFEVRIASSLVKQRDTLEADIRGFIKIASWRDINVQALRQSAQKTHHQLYKNIRKFRDVLRQPIQDLLHTSMSDFSPEESQVLQSSSQILRVSALPDASSQDVPQHLANLSTTFDRFTSFVGHDLKPFLNSHIPDHAEALAGDIISAAKSLSESGVPAGVEGDQRSKFLKNLLQRKRKAWSDMLKELKRAGLAANIKPEVLQQQRSVRWLHEQPSLHATGKADHYWHLLMGTLPVLRNSIIDHHNDLPTRELQRGISFVESCFSSAAAARARLADVQAALGRLQGTISRFRQLSQRPNIQMAGEVASSFTLSVSGTLCKLLDALQEMVQHLQILRDLPGDIEIPDAFFAVVQTEIEGLRRIQEPLVGICTNVRLTESPLLLKDEYEVLMNAMTHFKDIEQKLLQWSAELPDLKKFILPLHGWLSTHTSTESTPAIIVDPVSQENGDGLIDTLLVVVQSLLAIKPSSSPPTDGEEAPDDYIKEGWALMSKISHALSLATISAKCSLLLQTVVRRPPHEISTSLGRVLPFLHNFMVLAEASYCTLAQWSKSLLKLDYVLCSVVHSLAKDGFCQPADTEEDDDGKEGGEAEGTGLGEGSGAKNVSKEIQDESQVEGLQGESAEDEDVERAEEDNAVEMADDFGGKMQDVPEGEEGEEEEEDGESDEEPDDQIGDLDANDETAVDEKLWGDEKGPEDRDGKSKQSDKDNSTQASDQDDVVAKEKEQEQKKANEKEPQDATPQGEPEQDVDDGNPEEEMQEDQEEPGKDGAPLDDYLQNADTLDLPDDINMDPGQDSQEEGQGDQDVEEDAMSGVEEPDETTGNAPEDMDTGLDEENREGEDDVLPGDDAELTPDNEMEKEVAQPDASAGDGLGDDTTTNAQSSNPDQSIPQEQDDFKAQASGSSQGISNDEKKNKPDVERSESQTMQSELQEMNASSSADAAAGQVQQSSAPPASQSQPKQLTNNPIRSLGDALKEITRRFDDILESETPQPEAKNHVDGGEDSQLEYLREEEADEMQALGPAGPEKSAKLDDLQFAVQEESSVTEGAAPMDINSPEESRQTEVELSSLHAEPSSRNVEGVEGALTPSDFQKLKTSDIGSSDALEGLPSAEISSRSEHDDVNLHVERELREWQLQGQPTDKAEHLWRLYESLTHDLSYALCEQLRLILEPTQATRLKGDYRTGKRLNMKKIIPYIASEYTKDKIWLRRTRPSQREYQVLLALDDSRSMAESHSVHLAYQTLALVSKALSRLEVGDIAIAKFGEAVEVLHGFDKGPFTDQAGTAVLDAFKFDQKATQVLSLVDTSLHLLEQAREQRSSKSSSAADLWQMEIIISDGICQDHERLATVLRKAEEQRVMVVFIILDSLHAKDSGAPGSSGALSAAQNSILSMNQVAYKEVNGKMDLAVTRYLDTFPFEYYVVVRDVEALPDVLAGTLKQFFERISED</sequence>
<evidence type="ECO:0000259" key="12">
    <source>
        <dbReference type="PROSITE" id="PS50234"/>
    </source>
</evidence>
<feature type="compositionally biased region" description="Polar residues" evidence="11">
    <location>
        <begin position="4482"/>
        <end position="4493"/>
    </location>
</feature>
<evidence type="ECO:0000256" key="1">
    <source>
        <dbReference type="ARBA" id="ARBA00004604"/>
    </source>
</evidence>
<dbReference type="Pfam" id="PF17865">
    <property type="entry name" value="AAA_lid_5"/>
    <property type="match status" value="1"/>
</dbReference>
<feature type="compositionally biased region" description="Acidic residues" evidence="11">
    <location>
        <begin position="4385"/>
        <end position="4414"/>
    </location>
</feature>
<organism evidence="13 14">
    <name type="scientific">Cristinia sonorae</name>
    <dbReference type="NCBI Taxonomy" id="1940300"/>
    <lineage>
        <taxon>Eukaryota</taxon>
        <taxon>Fungi</taxon>
        <taxon>Dikarya</taxon>
        <taxon>Basidiomycota</taxon>
        <taxon>Agaricomycotina</taxon>
        <taxon>Agaricomycetes</taxon>
        <taxon>Agaricomycetidae</taxon>
        <taxon>Agaricales</taxon>
        <taxon>Pleurotineae</taxon>
        <taxon>Stephanosporaceae</taxon>
        <taxon>Cristinia</taxon>
    </lineage>
</organism>
<gene>
    <name evidence="13" type="ORF">BXZ70DRAFT_1067892</name>
</gene>
<protein>
    <recommendedName>
        <fullName evidence="4 10">Midasin</fullName>
    </recommendedName>
</protein>
<keyword evidence="7 10" id="KW-0067">ATP-binding</keyword>
<dbReference type="InterPro" id="IPR027417">
    <property type="entry name" value="P-loop_NTPase"/>
</dbReference>
<dbReference type="InterPro" id="IPR011704">
    <property type="entry name" value="ATPase_dyneun-rel_AAA"/>
</dbReference>
<evidence type="ECO:0000256" key="9">
    <source>
        <dbReference type="ARBA" id="ARBA00023242"/>
    </source>
</evidence>
<dbReference type="GO" id="GO:0005730">
    <property type="term" value="C:nucleolus"/>
    <property type="evidence" value="ECO:0007669"/>
    <property type="project" value="UniProtKB-SubCell"/>
</dbReference>
<feature type="compositionally biased region" description="Acidic residues" evidence="11">
    <location>
        <begin position="4181"/>
        <end position="4200"/>
    </location>
</feature>
<evidence type="ECO:0000256" key="11">
    <source>
        <dbReference type="SAM" id="MobiDB-lite"/>
    </source>
</evidence>
<feature type="compositionally biased region" description="Basic and acidic residues" evidence="11">
    <location>
        <begin position="4468"/>
        <end position="4481"/>
    </location>
</feature>
<dbReference type="InterPro" id="IPR012099">
    <property type="entry name" value="Midasin"/>
</dbReference>
<evidence type="ECO:0000256" key="2">
    <source>
        <dbReference type="ARBA" id="ARBA00004642"/>
    </source>
</evidence>
<keyword evidence="6 10" id="KW-0547">Nucleotide-binding</keyword>
<name>A0A8K0XKY3_9AGAR</name>
<dbReference type="Gene3D" id="3.40.50.300">
    <property type="entry name" value="P-loop containing nucleotide triphosphate hydrolases"/>
    <property type="match status" value="6"/>
</dbReference>
<dbReference type="PANTHER" id="PTHR48103:SF2">
    <property type="entry name" value="MIDASIN"/>
    <property type="match status" value="1"/>
</dbReference>